<evidence type="ECO:0000313" key="3">
    <source>
        <dbReference type="EMBL" id="KAL1615814.1"/>
    </source>
</evidence>
<comment type="caution">
    <text evidence="3">The sequence shown here is derived from an EMBL/GenBank/DDBJ whole genome shotgun (WGS) entry which is preliminary data.</text>
</comment>
<dbReference type="Gene3D" id="2.120.10.30">
    <property type="entry name" value="TolB, C-terminal domain"/>
    <property type="match status" value="1"/>
</dbReference>
<dbReference type="InterPro" id="IPR013658">
    <property type="entry name" value="SGL"/>
</dbReference>
<feature type="chain" id="PRO_5045949575" description="SMP-30/Gluconolactonase/LRE-like region domain-containing protein" evidence="1">
    <location>
        <begin position="18"/>
        <end position="309"/>
    </location>
</feature>
<proteinExistence type="predicted"/>
<feature type="domain" description="SMP-30/Gluconolactonase/LRE-like region" evidence="2">
    <location>
        <begin position="107"/>
        <end position="284"/>
    </location>
</feature>
<keyword evidence="4" id="KW-1185">Reference proteome</keyword>
<dbReference type="EMBL" id="JAJVDC020000294">
    <property type="protein sequence ID" value="KAL1615814.1"/>
    <property type="molecule type" value="Genomic_DNA"/>
</dbReference>
<evidence type="ECO:0000313" key="4">
    <source>
        <dbReference type="Proteomes" id="UP001521116"/>
    </source>
</evidence>
<gene>
    <name evidence="3" type="ORF">SLS56_011680</name>
</gene>
<dbReference type="Proteomes" id="UP001521116">
    <property type="component" value="Unassembled WGS sequence"/>
</dbReference>
<dbReference type="Pfam" id="PF08450">
    <property type="entry name" value="SGL"/>
    <property type="match status" value="1"/>
</dbReference>
<dbReference type="PANTHER" id="PTHR47064:SF2">
    <property type="entry name" value="SMP-30_GLUCONOLACTONASE_LRE-LIKE REGION DOMAIN-CONTAINING PROTEIN-RELATED"/>
    <property type="match status" value="1"/>
</dbReference>
<dbReference type="InterPro" id="IPR011042">
    <property type="entry name" value="6-blade_b-propeller_TolB-like"/>
</dbReference>
<organism evidence="3 4">
    <name type="scientific">Neofusicoccum ribis</name>
    <dbReference type="NCBI Taxonomy" id="45134"/>
    <lineage>
        <taxon>Eukaryota</taxon>
        <taxon>Fungi</taxon>
        <taxon>Dikarya</taxon>
        <taxon>Ascomycota</taxon>
        <taxon>Pezizomycotina</taxon>
        <taxon>Dothideomycetes</taxon>
        <taxon>Dothideomycetes incertae sedis</taxon>
        <taxon>Botryosphaeriales</taxon>
        <taxon>Botryosphaeriaceae</taxon>
        <taxon>Neofusicoccum</taxon>
    </lineage>
</organism>
<dbReference type="InterPro" id="IPR052988">
    <property type="entry name" value="Oryzine_lactonohydrolase"/>
</dbReference>
<feature type="signal peptide" evidence="1">
    <location>
        <begin position="1"/>
        <end position="17"/>
    </location>
</feature>
<evidence type="ECO:0000256" key="1">
    <source>
        <dbReference type="SAM" id="SignalP"/>
    </source>
</evidence>
<evidence type="ECO:0000259" key="2">
    <source>
        <dbReference type="Pfam" id="PF08450"/>
    </source>
</evidence>
<accession>A0ABR3SCG0</accession>
<dbReference type="SUPFAM" id="SSF63829">
    <property type="entry name" value="Calcium-dependent phosphotriesterase"/>
    <property type="match status" value="1"/>
</dbReference>
<dbReference type="PANTHER" id="PTHR47064">
    <property type="entry name" value="PUTATIVE (AFU_ORTHOLOGUE AFUA_1G08990)-RELATED"/>
    <property type="match status" value="1"/>
</dbReference>
<sequence>MISLLAVSSLLFLVSRAMPLAKLCENITTPNAVCIKDHESVLALPFSRDEGNTASVADFADTNATDHSFQLVRNSTFIVYDSRALDILGDTPSVEFVFETAADKIHEAPVYVPELDAIIFSVFSPDVYPQSIIYLNYTTPRLETFYSSPPVWGINGGRYYDGKVYWAVAGDGSFPGPNNETVEQAPGIYTFDPTNFKSEALLNNYYGSKFNSPDDLVIDGNGDVFFTDPWFGWAMGFSTNPVMRTATWRFSPSTGAATVVENTLDQPNGIAISPNGKTLYVTDSGVTIESNSFSGIVYNSVANWRGLMF</sequence>
<protein>
    <recommendedName>
        <fullName evidence="2">SMP-30/Gluconolactonase/LRE-like region domain-containing protein</fullName>
    </recommendedName>
</protein>
<keyword evidence="1" id="KW-0732">Signal</keyword>
<reference evidence="3 4" key="1">
    <citation type="submission" date="2024-02" db="EMBL/GenBank/DDBJ databases">
        <title>De novo assembly and annotation of 12 fungi associated with fruit tree decline syndrome in Ontario, Canada.</title>
        <authorList>
            <person name="Sulman M."/>
            <person name="Ellouze W."/>
            <person name="Ilyukhin E."/>
        </authorList>
    </citation>
    <scope>NUCLEOTIDE SEQUENCE [LARGE SCALE GENOMIC DNA]</scope>
    <source>
        <strain evidence="3 4">M1-105</strain>
    </source>
</reference>
<name>A0ABR3SCG0_9PEZI</name>